<gene>
    <name evidence="2" type="ORF">LX66_2929</name>
</gene>
<dbReference type="Gene3D" id="3.10.450.50">
    <property type="match status" value="1"/>
</dbReference>
<comment type="caution">
    <text evidence="2">The sequence shown here is derived from an EMBL/GenBank/DDBJ whole genome shotgun (WGS) entry which is preliminary data.</text>
</comment>
<dbReference type="Proteomes" id="UP000316778">
    <property type="component" value="Unassembled WGS sequence"/>
</dbReference>
<accession>A0A562T5R6</accession>
<evidence type="ECO:0000256" key="1">
    <source>
        <dbReference type="SAM" id="SignalP"/>
    </source>
</evidence>
<reference evidence="2 3" key="1">
    <citation type="journal article" date="2013" name="Stand. Genomic Sci.">
        <title>Genomic Encyclopedia of Type Strains, Phase I: The one thousand microbial genomes (KMG-I) project.</title>
        <authorList>
            <person name="Kyrpides N.C."/>
            <person name="Woyke T."/>
            <person name="Eisen J.A."/>
            <person name="Garrity G."/>
            <person name="Lilburn T.G."/>
            <person name="Beck B.J."/>
            <person name="Whitman W.B."/>
            <person name="Hugenholtz P."/>
            <person name="Klenk H.P."/>
        </authorList>
    </citation>
    <scope>NUCLEOTIDE SEQUENCE [LARGE SCALE GENOMIC DNA]</scope>
    <source>
        <strain evidence="2 3">DSM 13484</strain>
    </source>
</reference>
<sequence>MQRSFLFLLVLLPAVWACNTPVTPDREDARQAVLRADTAFSGLSQAKGFRYAFLAYADSTTVLLRDHHYPIIGREALQFIEHMNDSGVTLTWEPSFAAVAASADLGYTYGTYTFAARDTTIRGTYVTIWKKDGAGNWRFVLDTGNEGLGK</sequence>
<feature type="signal peptide" evidence="1">
    <location>
        <begin position="1"/>
        <end position="17"/>
    </location>
</feature>
<evidence type="ECO:0008006" key="4">
    <source>
        <dbReference type="Google" id="ProtNLM"/>
    </source>
</evidence>
<protein>
    <recommendedName>
        <fullName evidence="4">Ketosteroid isomerase-like protein</fullName>
    </recommendedName>
</protein>
<feature type="chain" id="PRO_5021999645" description="Ketosteroid isomerase-like protein" evidence="1">
    <location>
        <begin position="18"/>
        <end position="150"/>
    </location>
</feature>
<name>A0A562T5R6_CHIJA</name>
<dbReference type="SUPFAM" id="SSF54427">
    <property type="entry name" value="NTF2-like"/>
    <property type="match status" value="1"/>
</dbReference>
<proteinExistence type="predicted"/>
<dbReference type="AlphaFoldDB" id="A0A562T5R6"/>
<keyword evidence="1" id="KW-0732">Signal</keyword>
<keyword evidence="3" id="KW-1185">Reference proteome</keyword>
<evidence type="ECO:0000313" key="3">
    <source>
        <dbReference type="Proteomes" id="UP000316778"/>
    </source>
</evidence>
<dbReference type="InterPro" id="IPR032710">
    <property type="entry name" value="NTF2-like_dom_sf"/>
</dbReference>
<dbReference type="EMBL" id="VLLG01000003">
    <property type="protein sequence ID" value="TWI88842.1"/>
    <property type="molecule type" value="Genomic_DNA"/>
</dbReference>
<evidence type="ECO:0000313" key="2">
    <source>
        <dbReference type="EMBL" id="TWI88842.1"/>
    </source>
</evidence>
<organism evidence="2 3">
    <name type="scientific">Chitinophaga japonensis</name>
    <name type="common">Flexibacter japonensis</name>
    <dbReference type="NCBI Taxonomy" id="104662"/>
    <lineage>
        <taxon>Bacteria</taxon>
        <taxon>Pseudomonadati</taxon>
        <taxon>Bacteroidota</taxon>
        <taxon>Chitinophagia</taxon>
        <taxon>Chitinophagales</taxon>
        <taxon>Chitinophagaceae</taxon>
        <taxon>Chitinophaga</taxon>
    </lineage>
</organism>